<accession>A0A6A6FBQ5</accession>
<proteinExistence type="predicted"/>
<organism evidence="1 2">
    <name type="scientific">Cercospora zeae-maydis SCOH1-5</name>
    <dbReference type="NCBI Taxonomy" id="717836"/>
    <lineage>
        <taxon>Eukaryota</taxon>
        <taxon>Fungi</taxon>
        <taxon>Dikarya</taxon>
        <taxon>Ascomycota</taxon>
        <taxon>Pezizomycotina</taxon>
        <taxon>Dothideomycetes</taxon>
        <taxon>Dothideomycetidae</taxon>
        <taxon>Mycosphaerellales</taxon>
        <taxon>Mycosphaerellaceae</taxon>
        <taxon>Cercospora</taxon>
    </lineage>
</organism>
<name>A0A6A6FBQ5_9PEZI</name>
<dbReference type="EMBL" id="ML992680">
    <property type="protein sequence ID" value="KAF2210748.1"/>
    <property type="molecule type" value="Genomic_DNA"/>
</dbReference>
<reference evidence="1" key="1">
    <citation type="journal article" date="2020" name="Stud. Mycol.">
        <title>101 Dothideomycetes genomes: a test case for predicting lifestyles and emergence of pathogens.</title>
        <authorList>
            <person name="Haridas S."/>
            <person name="Albert R."/>
            <person name="Binder M."/>
            <person name="Bloem J."/>
            <person name="Labutti K."/>
            <person name="Salamov A."/>
            <person name="Andreopoulos B."/>
            <person name="Baker S."/>
            <person name="Barry K."/>
            <person name="Bills G."/>
            <person name="Bluhm B."/>
            <person name="Cannon C."/>
            <person name="Castanera R."/>
            <person name="Culley D."/>
            <person name="Daum C."/>
            <person name="Ezra D."/>
            <person name="Gonzalez J."/>
            <person name="Henrissat B."/>
            <person name="Kuo A."/>
            <person name="Liang C."/>
            <person name="Lipzen A."/>
            <person name="Lutzoni F."/>
            <person name="Magnuson J."/>
            <person name="Mondo S."/>
            <person name="Nolan M."/>
            <person name="Ohm R."/>
            <person name="Pangilinan J."/>
            <person name="Park H.-J."/>
            <person name="Ramirez L."/>
            <person name="Alfaro M."/>
            <person name="Sun H."/>
            <person name="Tritt A."/>
            <person name="Yoshinaga Y."/>
            <person name="Zwiers L.-H."/>
            <person name="Turgeon B."/>
            <person name="Goodwin S."/>
            <person name="Spatafora J."/>
            <person name="Crous P."/>
            <person name="Grigoriev I."/>
        </authorList>
    </citation>
    <scope>NUCLEOTIDE SEQUENCE</scope>
    <source>
        <strain evidence="1">SCOH1-5</strain>
    </source>
</reference>
<gene>
    <name evidence="1" type="ORF">CERZMDRAFT_86039</name>
</gene>
<dbReference type="Proteomes" id="UP000799539">
    <property type="component" value="Unassembled WGS sequence"/>
</dbReference>
<evidence type="ECO:0000313" key="1">
    <source>
        <dbReference type="EMBL" id="KAF2210748.1"/>
    </source>
</evidence>
<dbReference type="AlphaFoldDB" id="A0A6A6FBQ5"/>
<sequence length="109" mass="11989">MPERTSAVEQEAGVCKVQSMQARRSALFHLLTRVTRKRKHCGGYSEVHADDAWVSGSPSYAGCLKSAYRFSVRSEPPLSSESIPTRRIVSEMTPAYETLLATSTEPVLG</sequence>
<keyword evidence="2" id="KW-1185">Reference proteome</keyword>
<protein>
    <submittedName>
        <fullName evidence="1">Uncharacterized protein</fullName>
    </submittedName>
</protein>
<evidence type="ECO:0000313" key="2">
    <source>
        <dbReference type="Proteomes" id="UP000799539"/>
    </source>
</evidence>